<keyword evidence="3" id="KW-0808">Transferase</keyword>
<evidence type="ECO:0000313" key="5">
    <source>
        <dbReference type="EMBL" id="CAB4641829.1"/>
    </source>
</evidence>
<organism evidence="5">
    <name type="scientific">freshwater metagenome</name>
    <dbReference type="NCBI Taxonomy" id="449393"/>
    <lineage>
        <taxon>unclassified sequences</taxon>
        <taxon>metagenomes</taxon>
        <taxon>ecological metagenomes</taxon>
    </lineage>
</organism>
<sequence length="362" mass="38620">MAFSLPDFPWDSLEPFKRQAAAHPEGLIDLSVGSPVDDAPVIAQEALSRAGNAPSYPLTAGTPELRVAIASWWERRRNTGPLESAHVIPTIGSKEMVGLLPTILGLRSGDVVVIPEIAYPTYAIGAHLIGATVVASDNPEDWPTNTALIWMNSPSNPTGSVASIATLRSAVVRARELGAVLVSDECYAELPWTLDSVPSLLDREVTGGDLTGLVALYSTSKQSNLAGYRAGIMAGDPALIDRILQVRKHLGLIPPAPIQVALAAVLGDDEHVARQKERYRARRDVLLPAVLAAGFRVDHSEAGLYLWATRGESALESVEWCASRGILVTPGFFYGEAGGQHVRIALTATDEHITQAATRFSG</sequence>
<keyword evidence="2" id="KW-0032">Aminotransferase</keyword>
<dbReference type="SUPFAM" id="SSF53383">
    <property type="entry name" value="PLP-dependent transferases"/>
    <property type="match status" value="1"/>
</dbReference>
<dbReference type="InterPro" id="IPR015421">
    <property type="entry name" value="PyrdxlP-dep_Trfase_major"/>
</dbReference>
<dbReference type="InterPro" id="IPR050881">
    <property type="entry name" value="LL-DAP_aminotransferase"/>
</dbReference>
<feature type="domain" description="Aminotransferase class I/classII large" evidence="4">
    <location>
        <begin position="27"/>
        <end position="360"/>
    </location>
</feature>
<accession>A0A6J6K1R5</accession>
<name>A0A6J6K1R5_9ZZZZ</name>
<evidence type="ECO:0000259" key="4">
    <source>
        <dbReference type="Pfam" id="PF00155"/>
    </source>
</evidence>
<dbReference type="Gene3D" id="3.90.1150.10">
    <property type="entry name" value="Aspartate Aminotransferase, domain 1"/>
    <property type="match status" value="1"/>
</dbReference>
<dbReference type="NCBIfam" id="TIGR03539">
    <property type="entry name" value="DapC_actino"/>
    <property type="match status" value="1"/>
</dbReference>
<reference evidence="5" key="1">
    <citation type="submission" date="2020-05" db="EMBL/GenBank/DDBJ databases">
        <authorList>
            <person name="Chiriac C."/>
            <person name="Salcher M."/>
            <person name="Ghai R."/>
            <person name="Kavagutti S V."/>
        </authorList>
    </citation>
    <scope>NUCLEOTIDE SEQUENCE</scope>
</reference>
<dbReference type="EMBL" id="CAEZVY010000057">
    <property type="protein sequence ID" value="CAB4641829.1"/>
    <property type="molecule type" value="Genomic_DNA"/>
</dbReference>
<dbReference type="PANTHER" id="PTHR42832:SF3">
    <property type="entry name" value="L-GLUTAMINE--4-(METHYLSULFANYL)-2-OXOBUTANOATE AMINOTRANSFERASE"/>
    <property type="match status" value="1"/>
</dbReference>
<dbReference type="AlphaFoldDB" id="A0A6J6K1R5"/>
<proteinExistence type="predicted"/>
<dbReference type="Pfam" id="PF00155">
    <property type="entry name" value="Aminotran_1_2"/>
    <property type="match status" value="1"/>
</dbReference>
<dbReference type="GO" id="GO:0008483">
    <property type="term" value="F:transaminase activity"/>
    <property type="evidence" value="ECO:0007669"/>
    <property type="project" value="UniProtKB-KW"/>
</dbReference>
<dbReference type="InterPro" id="IPR015424">
    <property type="entry name" value="PyrdxlP-dep_Trfase"/>
</dbReference>
<dbReference type="Gene3D" id="3.40.640.10">
    <property type="entry name" value="Type I PLP-dependent aspartate aminotransferase-like (Major domain)"/>
    <property type="match status" value="1"/>
</dbReference>
<evidence type="ECO:0000256" key="1">
    <source>
        <dbReference type="ARBA" id="ARBA00001933"/>
    </source>
</evidence>
<dbReference type="PANTHER" id="PTHR42832">
    <property type="entry name" value="AMINO ACID AMINOTRANSFERASE"/>
    <property type="match status" value="1"/>
</dbReference>
<dbReference type="GO" id="GO:0030170">
    <property type="term" value="F:pyridoxal phosphate binding"/>
    <property type="evidence" value="ECO:0007669"/>
    <property type="project" value="InterPro"/>
</dbReference>
<dbReference type="InterPro" id="IPR004839">
    <property type="entry name" value="Aminotransferase_I/II_large"/>
</dbReference>
<evidence type="ECO:0000256" key="2">
    <source>
        <dbReference type="ARBA" id="ARBA00022576"/>
    </source>
</evidence>
<dbReference type="CDD" id="cd00609">
    <property type="entry name" value="AAT_like"/>
    <property type="match status" value="1"/>
</dbReference>
<dbReference type="InterPro" id="IPR015422">
    <property type="entry name" value="PyrdxlP-dep_Trfase_small"/>
</dbReference>
<evidence type="ECO:0000256" key="3">
    <source>
        <dbReference type="ARBA" id="ARBA00022679"/>
    </source>
</evidence>
<protein>
    <submittedName>
        <fullName evidence="5">Unannotated protein</fullName>
    </submittedName>
</protein>
<comment type="cofactor">
    <cofactor evidence="1">
        <name>pyridoxal 5'-phosphate</name>
        <dbReference type="ChEBI" id="CHEBI:597326"/>
    </cofactor>
</comment>
<dbReference type="InterPro" id="IPR019880">
    <property type="entry name" value="OxyQ"/>
</dbReference>
<gene>
    <name evidence="5" type="ORF">UFOPK2158_00662</name>
</gene>